<evidence type="ECO:0000313" key="1">
    <source>
        <dbReference type="EMBL" id="KAI0049350.1"/>
    </source>
</evidence>
<dbReference type="Proteomes" id="UP000814033">
    <property type="component" value="Unassembled WGS sequence"/>
</dbReference>
<proteinExistence type="predicted"/>
<accession>A0ACB8S0F6</accession>
<gene>
    <name evidence="1" type="ORF">FA95DRAFT_893640</name>
</gene>
<comment type="caution">
    <text evidence="1">The sequence shown here is derived from an EMBL/GenBank/DDBJ whole genome shotgun (WGS) entry which is preliminary data.</text>
</comment>
<dbReference type="EMBL" id="MU275874">
    <property type="protein sequence ID" value="KAI0049350.1"/>
    <property type="molecule type" value="Genomic_DNA"/>
</dbReference>
<organism evidence="1 2">
    <name type="scientific">Auriscalpium vulgare</name>
    <dbReference type="NCBI Taxonomy" id="40419"/>
    <lineage>
        <taxon>Eukaryota</taxon>
        <taxon>Fungi</taxon>
        <taxon>Dikarya</taxon>
        <taxon>Basidiomycota</taxon>
        <taxon>Agaricomycotina</taxon>
        <taxon>Agaricomycetes</taxon>
        <taxon>Russulales</taxon>
        <taxon>Auriscalpiaceae</taxon>
        <taxon>Auriscalpium</taxon>
    </lineage>
</organism>
<sequence length="254" mass="27887">MHPGQARGSPWTTPGPPQYPRARDCHARTLRVARARAYPALPSLLPRYTASCWHGDTRPLAWEPARREAHRGRRGTGRHARPGDAEKGRRADASIQSRGPIFCGARQLFCVRSAEVSSAVRAGVDLPMPPATSVAFRVLAWRARLPTAETWLRMWSCRVATATAVVIETAEAASCERADEGGRGDRRWPRSILRQCRAGGSSESFPTAIDFDRSSLRRAPTSTIPDADQRSVERFASVEPRCPFDAGLQHIAGA</sequence>
<evidence type="ECO:0000313" key="2">
    <source>
        <dbReference type="Proteomes" id="UP000814033"/>
    </source>
</evidence>
<reference evidence="1" key="2">
    <citation type="journal article" date="2022" name="New Phytol.">
        <title>Evolutionary transition to the ectomycorrhizal habit in the genomes of a hyperdiverse lineage of mushroom-forming fungi.</title>
        <authorList>
            <person name="Looney B."/>
            <person name="Miyauchi S."/>
            <person name="Morin E."/>
            <person name="Drula E."/>
            <person name="Courty P.E."/>
            <person name="Kohler A."/>
            <person name="Kuo A."/>
            <person name="LaButti K."/>
            <person name="Pangilinan J."/>
            <person name="Lipzen A."/>
            <person name="Riley R."/>
            <person name="Andreopoulos W."/>
            <person name="He G."/>
            <person name="Johnson J."/>
            <person name="Nolan M."/>
            <person name="Tritt A."/>
            <person name="Barry K.W."/>
            <person name="Grigoriev I.V."/>
            <person name="Nagy L.G."/>
            <person name="Hibbett D."/>
            <person name="Henrissat B."/>
            <person name="Matheny P.B."/>
            <person name="Labbe J."/>
            <person name="Martin F.M."/>
        </authorList>
    </citation>
    <scope>NUCLEOTIDE SEQUENCE</scope>
    <source>
        <strain evidence="1">FP105234-sp</strain>
    </source>
</reference>
<name>A0ACB8S0F6_9AGAM</name>
<reference evidence="1" key="1">
    <citation type="submission" date="2021-02" db="EMBL/GenBank/DDBJ databases">
        <authorList>
            <consortium name="DOE Joint Genome Institute"/>
            <person name="Ahrendt S."/>
            <person name="Looney B.P."/>
            <person name="Miyauchi S."/>
            <person name="Morin E."/>
            <person name="Drula E."/>
            <person name="Courty P.E."/>
            <person name="Chicoki N."/>
            <person name="Fauchery L."/>
            <person name="Kohler A."/>
            <person name="Kuo A."/>
            <person name="Labutti K."/>
            <person name="Pangilinan J."/>
            <person name="Lipzen A."/>
            <person name="Riley R."/>
            <person name="Andreopoulos W."/>
            <person name="He G."/>
            <person name="Johnson J."/>
            <person name="Barry K.W."/>
            <person name="Grigoriev I.V."/>
            <person name="Nagy L."/>
            <person name="Hibbett D."/>
            <person name="Henrissat B."/>
            <person name="Matheny P.B."/>
            <person name="Labbe J."/>
            <person name="Martin F."/>
        </authorList>
    </citation>
    <scope>NUCLEOTIDE SEQUENCE</scope>
    <source>
        <strain evidence="1">FP105234-sp</strain>
    </source>
</reference>
<keyword evidence="2" id="KW-1185">Reference proteome</keyword>
<protein>
    <submittedName>
        <fullName evidence="1">Uncharacterized protein</fullName>
    </submittedName>
</protein>